<feature type="domain" description="DUF5107" evidence="1">
    <location>
        <begin position="22"/>
        <end position="77"/>
    </location>
</feature>
<evidence type="ECO:0000313" key="2">
    <source>
        <dbReference type="EMBL" id="ADO68917.1"/>
    </source>
</evidence>
<evidence type="ECO:0000313" key="4">
    <source>
        <dbReference type="Proteomes" id="UP000001351"/>
    </source>
</evidence>
<dbReference type="HOGENOM" id="CLU_1926294_0_0_7"/>
<reference evidence="3 5" key="1">
    <citation type="submission" date="2006-04" db="EMBL/GenBank/DDBJ databases">
        <authorList>
            <person name="Nierman W.C."/>
        </authorList>
    </citation>
    <scope>NUCLEOTIDE SEQUENCE [LARGE SCALE GENOMIC DNA]</scope>
    <source>
        <strain evidence="3 5">DW4/3-1</strain>
    </source>
</reference>
<dbReference type="InterPro" id="IPR033396">
    <property type="entry name" value="DUF5107"/>
</dbReference>
<dbReference type="Pfam" id="PF17128">
    <property type="entry name" value="DUF5107"/>
    <property type="match status" value="1"/>
</dbReference>
<evidence type="ECO:0000259" key="1">
    <source>
        <dbReference type="Pfam" id="PF17128"/>
    </source>
</evidence>
<dbReference type="STRING" id="378806.STAUR_1113"/>
<dbReference type="PATRIC" id="fig|378806.16.peg.7916"/>
<name>Q09A26_STIAD</name>
<reference evidence="2 4" key="2">
    <citation type="journal article" date="2011" name="Mol. Biol. Evol.">
        <title>Comparative genomic analysis of fruiting body formation in Myxococcales.</title>
        <authorList>
            <person name="Huntley S."/>
            <person name="Hamann N."/>
            <person name="Wegener-Feldbrugge S."/>
            <person name="Treuner-Lange A."/>
            <person name="Kube M."/>
            <person name="Reinhardt R."/>
            <person name="Klages S."/>
            <person name="Muller R."/>
            <person name="Ronning C.M."/>
            <person name="Nierman W.C."/>
            <person name="Sogaard-Andersen L."/>
        </authorList>
    </citation>
    <scope>NUCLEOTIDE SEQUENCE [LARGE SCALE GENOMIC DNA]</scope>
    <source>
        <strain evidence="2 4">DW4/3-1</strain>
    </source>
</reference>
<dbReference type="KEGG" id="sur:STAUR_1113"/>
<gene>
    <name evidence="2" type="ordered locus">STAUR_1113</name>
    <name evidence="3" type="ORF">STIAU_8790</name>
</gene>
<proteinExistence type="predicted"/>
<evidence type="ECO:0000313" key="3">
    <source>
        <dbReference type="EMBL" id="EAU68564.1"/>
    </source>
</evidence>
<dbReference type="EMBL" id="CP002271">
    <property type="protein sequence ID" value="ADO68917.1"/>
    <property type="molecule type" value="Genomic_DNA"/>
</dbReference>
<dbReference type="Proteomes" id="UP000032702">
    <property type="component" value="Unassembled WGS sequence"/>
</dbReference>
<dbReference type="AlphaFoldDB" id="Q09A26"/>
<accession>Q09A26</accession>
<dbReference type="EMBL" id="AAMD01000015">
    <property type="protein sequence ID" value="EAU68564.1"/>
    <property type="molecule type" value="Genomic_DNA"/>
</dbReference>
<keyword evidence="4" id="KW-1185">Reference proteome</keyword>
<sequence length="131" mass="14637">MFLEKRVYQGSSGCIYPLPFIELLLQLGGCIHRALDKTHGYGLIYYQPVIKPAPVGLAGPWISGGIEFNWPLPMEAHVDGKRVVIDGQDEIVLRCGQASITLRRNQRPGRHSVRGLRVLEKVGDAFLFQKP</sequence>
<organism evidence="3 5">
    <name type="scientific">Stigmatella aurantiaca (strain DW4/3-1)</name>
    <dbReference type="NCBI Taxonomy" id="378806"/>
    <lineage>
        <taxon>Bacteria</taxon>
        <taxon>Pseudomonadati</taxon>
        <taxon>Myxococcota</taxon>
        <taxon>Myxococcia</taxon>
        <taxon>Myxococcales</taxon>
        <taxon>Cystobacterineae</taxon>
        <taxon>Archangiaceae</taxon>
        <taxon>Stigmatella</taxon>
    </lineage>
</organism>
<dbReference type="RefSeq" id="WP_002611779.1">
    <property type="nucleotide sequence ID" value="NC_014623.1"/>
</dbReference>
<dbReference type="OrthoDB" id="3078443at2"/>
<evidence type="ECO:0000313" key="5">
    <source>
        <dbReference type="Proteomes" id="UP000032702"/>
    </source>
</evidence>
<protein>
    <submittedName>
        <fullName evidence="3">TPR-domain containing protein</fullName>
    </submittedName>
</protein>
<dbReference type="Proteomes" id="UP000001351">
    <property type="component" value="Chromosome"/>
</dbReference>
<dbReference type="eggNOG" id="COG0457">
    <property type="taxonomic scope" value="Bacteria"/>
</dbReference>